<sequence length="437" mass="46060">MVIIAAAPPATPSRSWYKIPYVQVLIAILIGVMVGYLWPSVATNDWIKALGDGFIKLIKMLVAPIIFCTVVSGISHIQDAGKVGRVGIKALVYFEVVSTFALLLGLVIGNLFPIGHGLAVKPDAAAVAGLVNKSEAQKGVDFVLNIIPDSVVGALARGDILQVLLFAILLGFSLMALGEKGERLRGIIDDAAHAVFGVIAIVMKAAPIGAFGAMAFTIGKFGPAALGNLVGLIILFYATAALFVVLVLGLIARLIGFSIFKFIAYIKDELLIVLGTSSSESALPQLMKKLERLGCSKPLVGLVVPTGYSFNLDGTNIYMTLATLFIAQALDINLTLGQQFTIIIVAMLTSKGASGVTGAGFITLAATLTVVSPVLVPGIAIVFSIDKFMSEVRALTNVTGNGVAAMFVSWWEGELDQANLRKRLNKEDRPTDVGTSE</sequence>
<evidence type="ECO:0000256" key="4">
    <source>
        <dbReference type="ARBA" id="ARBA00022475"/>
    </source>
</evidence>
<dbReference type="Gene3D" id="1.10.3860.10">
    <property type="entry name" value="Sodium:dicarboxylate symporter"/>
    <property type="match status" value="1"/>
</dbReference>
<feature type="transmembrane region" description="Helical" evidence="9">
    <location>
        <begin position="160"/>
        <end position="179"/>
    </location>
</feature>
<dbReference type="EMBL" id="VITY01000016">
    <property type="protein sequence ID" value="TWB89458.1"/>
    <property type="molecule type" value="Genomic_DNA"/>
</dbReference>
<dbReference type="InterPro" id="IPR001991">
    <property type="entry name" value="Na-dicarboxylate_symporter"/>
</dbReference>
<evidence type="ECO:0000256" key="1">
    <source>
        <dbReference type="ARBA" id="ARBA00004429"/>
    </source>
</evidence>
<dbReference type="STRING" id="1755647.AS156_35955"/>
<evidence type="ECO:0000256" key="6">
    <source>
        <dbReference type="ARBA" id="ARBA00022847"/>
    </source>
</evidence>
<keyword evidence="8 9" id="KW-0472">Membrane</keyword>
<dbReference type="PRINTS" id="PR00173">
    <property type="entry name" value="EDTRNSPORT"/>
</dbReference>
<protein>
    <submittedName>
        <fullName evidence="10">Aerobic C4-dicarboxylate transport protein</fullName>
    </submittedName>
</protein>
<gene>
    <name evidence="10" type="ORF">FBZ93_116177</name>
</gene>
<evidence type="ECO:0000313" key="11">
    <source>
        <dbReference type="Proteomes" id="UP000321304"/>
    </source>
</evidence>
<comment type="similarity">
    <text evidence="2">Belongs to the dicarboxylate/amino acid:cation symporter (DAACS) (TC 2.A.23) family.</text>
</comment>
<feature type="transmembrane region" description="Helical" evidence="9">
    <location>
        <begin position="90"/>
        <end position="112"/>
    </location>
</feature>
<reference evidence="10 11" key="1">
    <citation type="submission" date="2019-06" db="EMBL/GenBank/DDBJ databases">
        <title>Genomic Encyclopedia of Type Strains, Phase IV (KMG-V): Genome sequencing to study the core and pangenomes of soil and plant-associated prokaryotes.</title>
        <authorList>
            <person name="Whitman W."/>
        </authorList>
    </citation>
    <scope>NUCLEOTIDE SEQUENCE [LARGE SCALE GENOMIC DNA]</scope>
    <source>
        <strain evidence="10 11">BR 10355</strain>
    </source>
</reference>
<evidence type="ECO:0000313" key="10">
    <source>
        <dbReference type="EMBL" id="TWB89458.1"/>
    </source>
</evidence>
<dbReference type="FunFam" id="1.10.3860.10:FF:000001">
    <property type="entry name" value="C4-dicarboxylate transport protein"/>
    <property type="match status" value="1"/>
</dbReference>
<keyword evidence="11" id="KW-1185">Reference proteome</keyword>
<evidence type="ECO:0000256" key="5">
    <source>
        <dbReference type="ARBA" id="ARBA00022692"/>
    </source>
</evidence>
<dbReference type="RefSeq" id="WP_146991753.1">
    <property type="nucleotide sequence ID" value="NZ_VITY01000016.1"/>
</dbReference>
<feature type="transmembrane region" description="Helical" evidence="9">
    <location>
        <begin position="329"/>
        <end position="349"/>
    </location>
</feature>
<keyword evidence="6" id="KW-0769">Symport</keyword>
<keyword evidence="7 9" id="KW-1133">Transmembrane helix</keyword>
<dbReference type="Proteomes" id="UP000321304">
    <property type="component" value="Unassembled WGS sequence"/>
</dbReference>
<dbReference type="GO" id="GO:0015141">
    <property type="term" value="F:succinate transmembrane transporter activity"/>
    <property type="evidence" value="ECO:0007669"/>
    <property type="project" value="TreeGrafter"/>
</dbReference>
<evidence type="ECO:0000256" key="7">
    <source>
        <dbReference type="ARBA" id="ARBA00022989"/>
    </source>
</evidence>
<feature type="transmembrane region" description="Helical" evidence="9">
    <location>
        <begin position="361"/>
        <end position="383"/>
    </location>
</feature>
<accession>A0A560L1S3</accession>
<evidence type="ECO:0000256" key="8">
    <source>
        <dbReference type="ARBA" id="ARBA00023136"/>
    </source>
</evidence>
<feature type="transmembrane region" description="Helical" evidence="9">
    <location>
        <begin position="230"/>
        <end position="252"/>
    </location>
</feature>
<name>A0A560L1S3_9BRAD</name>
<evidence type="ECO:0000256" key="2">
    <source>
        <dbReference type="ARBA" id="ARBA00006148"/>
    </source>
</evidence>
<keyword evidence="4" id="KW-1003">Cell membrane</keyword>
<dbReference type="GO" id="GO:0070778">
    <property type="term" value="P:L-aspartate transmembrane transport"/>
    <property type="evidence" value="ECO:0007669"/>
    <property type="project" value="TreeGrafter"/>
</dbReference>
<feature type="transmembrane region" description="Helical" evidence="9">
    <location>
        <begin position="58"/>
        <end position="78"/>
    </location>
</feature>
<feature type="transmembrane region" description="Helical" evidence="9">
    <location>
        <begin position="21"/>
        <end position="38"/>
    </location>
</feature>
<dbReference type="GO" id="GO:0005886">
    <property type="term" value="C:plasma membrane"/>
    <property type="evidence" value="ECO:0007669"/>
    <property type="project" value="UniProtKB-SubCell"/>
</dbReference>
<evidence type="ECO:0000256" key="9">
    <source>
        <dbReference type="SAM" id="Phobius"/>
    </source>
</evidence>
<keyword evidence="3" id="KW-0813">Transport</keyword>
<dbReference type="NCBIfam" id="NF002461">
    <property type="entry name" value="PRK01663.1"/>
    <property type="match status" value="1"/>
</dbReference>
<organism evidence="10 11">
    <name type="scientific">Bradyrhizobium macuxiense</name>
    <dbReference type="NCBI Taxonomy" id="1755647"/>
    <lineage>
        <taxon>Bacteria</taxon>
        <taxon>Pseudomonadati</taxon>
        <taxon>Pseudomonadota</taxon>
        <taxon>Alphaproteobacteria</taxon>
        <taxon>Hyphomicrobiales</taxon>
        <taxon>Nitrobacteraceae</taxon>
        <taxon>Bradyrhizobium</taxon>
    </lineage>
</organism>
<dbReference type="InterPro" id="IPR018107">
    <property type="entry name" value="Na-dicarboxylate_symporter_CS"/>
</dbReference>
<proteinExistence type="inferred from homology"/>
<dbReference type="Pfam" id="PF00375">
    <property type="entry name" value="SDF"/>
    <property type="match status" value="1"/>
</dbReference>
<dbReference type="GO" id="GO:0015366">
    <property type="term" value="F:malate:proton symporter activity"/>
    <property type="evidence" value="ECO:0007669"/>
    <property type="project" value="TreeGrafter"/>
</dbReference>
<dbReference type="AlphaFoldDB" id="A0A560L1S3"/>
<feature type="transmembrane region" description="Helical" evidence="9">
    <location>
        <begin position="191"/>
        <end position="218"/>
    </location>
</feature>
<comment type="caution">
    <text evidence="10">The sequence shown here is derived from an EMBL/GenBank/DDBJ whole genome shotgun (WGS) entry which is preliminary data.</text>
</comment>
<dbReference type="PROSITE" id="PS00714">
    <property type="entry name" value="NA_DICARBOXYL_SYMP_2"/>
    <property type="match status" value="1"/>
</dbReference>
<dbReference type="OrthoDB" id="9766690at2"/>
<dbReference type="GO" id="GO:0015138">
    <property type="term" value="F:fumarate transmembrane transporter activity"/>
    <property type="evidence" value="ECO:0007669"/>
    <property type="project" value="TreeGrafter"/>
</dbReference>
<dbReference type="InterPro" id="IPR036458">
    <property type="entry name" value="Na:dicarbo_symporter_sf"/>
</dbReference>
<evidence type="ECO:0000256" key="3">
    <source>
        <dbReference type="ARBA" id="ARBA00022448"/>
    </source>
</evidence>
<dbReference type="PANTHER" id="PTHR42865:SF1">
    <property type="entry name" value="AEROBIC C4-DICARBOXYLATE TRANSPORT PROTEIN"/>
    <property type="match status" value="1"/>
</dbReference>
<dbReference type="SUPFAM" id="SSF118215">
    <property type="entry name" value="Proton glutamate symport protein"/>
    <property type="match status" value="1"/>
</dbReference>
<keyword evidence="5 9" id="KW-0812">Transmembrane</keyword>
<dbReference type="PANTHER" id="PTHR42865">
    <property type="entry name" value="PROTON/GLUTAMATE-ASPARTATE SYMPORTER"/>
    <property type="match status" value="1"/>
</dbReference>
<comment type="subcellular location">
    <subcellularLocation>
        <location evidence="1">Cell inner membrane</location>
        <topology evidence="1">Multi-pass membrane protein</topology>
    </subcellularLocation>
</comment>